<dbReference type="RefSeq" id="WP_005298304.1">
    <property type="nucleotide sequence ID" value="NZ_JADQAO010000001.1"/>
</dbReference>
<dbReference type="Gene3D" id="3.60.15.10">
    <property type="entry name" value="Ribonuclease Z/Hydroxyacylglutathione hydrolase-like"/>
    <property type="match status" value="1"/>
</dbReference>
<sequence>MVRKLIAAMLCCYSTLSYSGFDVVTLGAKGGIQDGNLTAFMLKSNSDDNYITLDAGSLVNGLRAAVQKEAFNDLTVPPTCDYNEVGYLLNKKIKGYFISHGHLDHIAGLIISSPDDSSKTIYALPSVHQTISQHYFNWKAWPNFTNQGEGYKLNKYVLTPLSTSGWQQVKGTELKVKTFPLSHSGIESSAFLFENSAKEAVIYLGDTGPDSVENSQSLDTIWKQLAPYINARQLRGIFIESSFSNSTPDKALFGHLTPNWIQAELNKLASYTDNPQAIAGLNVVITHIKYSLKQGPDPKFVIQRELNENNPLGINFIFTEQGDRIKL</sequence>
<reference evidence="5 6" key="1">
    <citation type="submission" date="2018-06" db="EMBL/GenBank/DDBJ databases">
        <authorList>
            <consortium name="Pathogen Informatics"/>
            <person name="Doyle S."/>
        </authorList>
    </citation>
    <scope>NUCLEOTIDE SEQUENCE [LARGE SCALE GENOMIC DNA]</scope>
    <source>
        <strain evidence="5 6">NCTC11647</strain>
    </source>
</reference>
<evidence type="ECO:0000313" key="5">
    <source>
        <dbReference type="EMBL" id="SPY28851.1"/>
    </source>
</evidence>
<dbReference type="EMBL" id="UATL01000001">
    <property type="protein sequence ID" value="SPY28851.1"/>
    <property type="molecule type" value="Genomic_DNA"/>
</dbReference>
<proteinExistence type="inferred from homology"/>
<accession>A0A2T3QJ59</accession>
<dbReference type="InterPro" id="IPR036866">
    <property type="entry name" value="RibonucZ/Hydroxyglut_hydro"/>
</dbReference>
<dbReference type="SUPFAM" id="SSF56281">
    <property type="entry name" value="Metallo-hydrolase/oxidoreductase"/>
    <property type="match status" value="1"/>
</dbReference>
<comment type="similarity">
    <text evidence="3 4">Belongs to the cyclic nucleotide phosphodiesterase class-II family.</text>
</comment>
<dbReference type="GO" id="GO:0004115">
    <property type="term" value="F:3',5'-cyclic-AMP phosphodiesterase activity"/>
    <property type="evidence" value="ECO:0007669"/>
    <property type="project" value="UniProtKB-UniRule"/>
</dbReference>
<dbReference type="GO" id="GO:1902660">
    <property type="term" value="P:negative regulation of glucose mediated signaling pathway"/>
    <property type="evidence" value="ECO:0007669"/>
    <property type="project" value="TreeGrafter"/>
</dbReference>
<keyword evidence="1 4" id="KW-0378">Hydrolase</keyword>
<dbReference type="InterPro" id="IPR000396">
    <property type="entry name" value="Pdiesterase2"/>
</dbReference>
<keyword evidence="2 4" id="KW-0114">cAMP</keyword>
<dbReference type="CDD" id="cd07735">
    <property type="entry name" value="class_II_PDE_MBL-fold"/>
    <property type="match status" value="1"/>
</dbReference>
<evidence type="ECO:0000256" key="4">
    <source>
        <dbReference type="PIRNR" id="PIRNR000962"/>
    </source>
</evidence>
<dbReference type="PANTHER" id="PTHR28283:SF1">
    <property type="entry name" value="3',5'-CYCLIC-NUCLEOTIDE PHOSPHODIESTERASE 1"/>
    <property type="match status" value="1"/>
</dbReference>
<evidence type="ECO:0000256" key="3">
    <source>
        <dbReference type="ARBA" id="ARBA00025762"/>
    </source>
</evidence>
<dbReference type="PANTHER" id="PTHR28283">
    <property type="entry name" value="3',5'-CYCLIC-NUCLEOTIDE PHOSPHODIESTERASE 1"/>
    <property type="match status" value="1"/>
</dbReference>
<organism evidence="5 6">
    <name type="scientific">Photobacterium damselae</name>
    <dbReference type="NCBI Taxonomy" id="38293"/>
    <lineage>
        <taxon>Bacteria</taxon>
        <taxon>Pseudomonadati</taxon>
        <taxon>Pseudomonadota</taxon>
        <taxon>Gammaproteobacteria</taxon>
        <taxon>Vibrionales</taxon>
        <taxon>Vibrionaceae</taxon>
        <taxon>Photobacterium</taxon>
    </lineage>
</organism>
<name>A0A2T3QJ59_PHODM</name>
<dbReference type="OrthoDB" id="9803916at2"/>
<dbReference type="GO" id="GO:0047555">
    <property type="term" value="F:3',5'-cyclic-GMP phosphodiesterase activity"/>
    <property type="evidence" value="ECO:0007669"/>
    <property type="project" value="TreeGrafter"/>
</dbReference>
<evidence type="ECO:0000313" key="6">
    <source>
        <dbReference type="Proteomes" id="UP000251647"/>
    </source>
</evidence>
<evidence type="ECO:0000256" key="1">
    <source>
        <dbReference type="ARBA" id="ARBA00022801"/>
    </source>
</evidence>
<dbReference type="PROSITE" id="PS00607">
    <property type="entry name" value="PDEASE_II"/>
    <property type="match status" value="1"/>
</dbReference>
<protein>
    <submittedName>
        <fullName evidence="5">Low-affinity cAMP phosphodiesterase</fullName>
    </submittedName>
</protein>
<dbReference type="GO" id="GO:0006198">
    <property type="term" value="P:cAMP catabolic process"/>
    <property type="evidence" value="ECO:0007669"/>
    <property type="project" value="UniProtKB-UniRule"/>
</dbReference>
<dbReference type="AlphaFoldDB" id="A0A2T3QJ59"/>
<gene>
    <name evidence="5" type="ORF">NCTC11647_01954</name>
</gene>
<dbReference type="PRINTS" id="PR00388">
    <property type="entry name" value="PDIESTERASE2"/>
</dbReference>
<dbReference type="Pfam" id="PF02112">
    <property type="entry name" value="PDEase_II"/>
    <property type="match status" value="1"/>
</dbReference>
<dbReference type="InterPro" id="IPR024225">
    <property type="entry name" value="cAMP-PdiesteraseII_CS"/>
</dbReference>
<evidence type="ECO:0000256" key="2">
    <source>
        <dbReference type="ARBA" id="ARBA00023149"/>
    </source>
</evidence>
<dbReference type="PIRSF" id="PIRSF000962">
    <property type="entry name" value="Cyc_nuc_PDEase"/>
    <property type="match status" value="1"/>
</dbReference>
<dbReference type="Proteomes" id="UP000251647">
    <property type="component" value="Unassembled WGS sequence"/>
</dbReference>